<comment type="caution">
    <text evidence="3">The sequence shown here is derived from an EMBL/GenBank/DDBJ whole genome shotgun (WGS) entry which is preliminary data.</text>
</comment>
<sequence>MLILSWNVRGLGRGEKRRAVRDMVMLHKPVFLFIQESKLGSFDNRIISSLGGSLLTNGVGVEAEGSAGGIISLWNENMFRIHSCIHNKMCVIIAGELIFLKKDVAFCNVYAPNNETERKALWDFLVSAQASLQMPWCFGGDFNTILDPSERRGGICNMGSIRSFNRFILRAKVIDLPVPGSGLTWSNRRENPSSARLDRFLISPIILSWLPKLVQRCLPFSLSDHCPISLGVPRVNWGPCPFRFYNNWLDDKELMEKIREGWTNSNDVGSYGFRLFSKMKAIKRKIKSWHHDKRRNSVSFSCLENKLIRIEDSANGVGWTDALRAERLKAIAEMWKWLHDEEKQWRQKSRIKWLLEGDRNSRYFHAIANSRRRVNFIGEIYIDGVRCVEPTEMRKGICEFFKSHYRRRPYDSPKIHGLPLNQISQSQSFQLEEEFTQEEVWEAIAGCDGNKAPGPDGFNLNFIKNNWDVIRDDFLNFMKDFHSDGRVVKHLNRTFIALIPKIGKPERMTDFRPISLVGSLYKILSKVLANRLKKVMESIIGETQSAFVKHRQIIDSFVVANEIVHLWKKDSMGGILVKLDFEKAYDSVDHSFLDFILDGMGFGSRWRSWISHCIASPKMSVLVNGSPTEEFELERGLRQGDPLSPFLFNIVIEALNCLFKRASALRLVRGASLGGNEVHVSHLQFADDTILFVHPNKEFLLNSRRILRCFELASGLRLNFHKTCLVKIGKRAAVREDWAAIFRCVQTSLPIVYLGLPLGANPKVKAFWNPIVHRIEQRLAPWKRKFISKGGRLVLIKSVLSSIPTYFLSVFKIPKGVAKKIKKLQRDFFWGDGVQKRKIHSIDWDSLCKSKKMGGLGIGHIVDKNLGLLAKWVWRFGFEVSSLWKKVICAIYGLDSNCLRWNWQGGCNASHFVKAIGDICLQGSKTNQVLQEGFQVVIGCGDRARLWQDLCRDGIPISELYPRIFALASLKNGVVRQYGYWQNSSWKWEVSLRRPVFDWEMFQWASFMSFMNSLQIRRDIHDSLAWAFNANGMYSVKSFRFRLEDMAADTFDSSNLLWRGLCPPKVDIFAWQLRRGRVLVRDVLRRFGMAHGIPMCCVLCNSNCETIDHLFVHCQWAWLLWKRCMSWWEVSCCSNNSLSEWMDGWLGLCPAEKSKKVWSILYFVVIWTIWENRNNLIFKDQVPSLEKAEDDARFRVAWWFKHYGKGSKLPVSLLILNVKESCVILAPLKKKLKGRWMPPDGDNLKFNVDGSANGNPGSAGIGGVLRDANGRILCQFSLAVGIQDAITAEILAIRKACELCAIKPSLSDRNIHIASDSSVAVSWVNSVDNFGSLTHVNAVLDIRSYLQSQKGLSLVFNPRETNEMADGLAKSGAHGGEDCIVWGGF</sequence>
<feature type="domain" description="Reverse transcriptase" evidence="1">
    <location>
        <begin position="480"/>
        <end position="758"/>
    </location>
</feature>
<dbReference type="Gene3D" id="3.30.420.10">
    <property type="entry name" value="Ribonuclease H-like superfamily/Ribonuclease H"/>
    <property type="match status" value="1"/>
</dbReference>
<protein>
    <submittedName>
        <fullName evidence="3">Uncharacterized protein</fullName>
    </submittedName>
</protein>
<proteinExistence type="predicted"/>
<evidence type="ECO:0000313" key="4">
    <source>
        <dbReference type="Proteomes" id="UP001168877"/>
    </source>
</evidence>
<dbReference type="SUPFAM" id="SSF56672">
    <property type="entry name" value="DNA/RNA polymerases"/>
    <property type="match status" value="1"/>
</dbReference>
<reference evidence="3" key="1">
    <citation type="journal article" date="2022" name="Plant J.">
        <title>Strategies of tolerance reflected in two North American maple genomes.</title>
        <authorList>
            <person name="McEvoy S.L."/>
            <person name="Sezen U.U."/>
            <person name="Trouern-Trend A."/>
            <person name="McMahon S.M."/>
            <person name="Schaberg P.G."/>
            <person name="Yang J."/>
            <person name="Wegrzyn J.L."/>
            <person name="Swenson N.G."/>
        </authorList>
    </citation>
    <scope>NUCLEOTIDE SEQUENCE</scope>
    <source>
        <strain evidence="3">NS2018</strain>
    </source>
</reference>
<dbReference type="InterPro" id="IPR043502">
    <property type="entry name" value="DNA/RNA_pol_sf"/>
</dbReference>
<dbReference type="InterPro" id="IPR002156">
    <property type="entry name" value="RNaseH_domain"/>
</dbReference>
<dbReference type="Pfam" id="PF00078">
    <property type="entry name" value="RVT_1"/>
    <property type="match status" value="1"/>
</dbReference>
<dbReference type="Gene3D" id="3.60.10.10">
    <property type="entry name" value="Endonuclease/exonuclease/phosphatase"/>
    <property type="match status" value="1"/>
</dbReference>
<dbReference type="InterPro" id="IPR012337">
    <property type="entry name" value="RNaseH-like_sf"/>
</dbReference>
<dbReference type="Proteomes" id="UP001168877">
    <property type="component" value="Unassembled WGS sequence"/>
</dbReference>
<dbReference type="InterPro" id="IPR005135">
    <property type="entry name" value="Endo/exonuclease/phosphatase"/>
</dbReference>
<reference evidence="3" key="2">
    <citation type="submission" date="2023-06" db="EMBL/GenBank/DDBJ databases">
        <authorList>
            <person name="Swenson N.G."/>
            <person name="Wegrzyn J.L."/>
            <person name="Mcevoy S.L."/>
        </authorList>
    </citation>
    <scope>NUCLEOTIDE SEQUENCE</scope>
    <source>
        <strain evidence="3">NS2018</strain>
        <tissue evidence="3">Leaf</tissue>
    </source>
</reference>
<dbReference type="InterPro" id="IPR026960">
    <property type="entry name" value="RVT-Znf"/>
</dbReference>
<dbReference type="InterPro" id="IPR000477">
    <property type="entry name" value="RT_dom"/>
</dbReference>
<dbReference type="Pfam" id="PF03372">
    <property type="entry name" value="Exo_endo_phos"/>
    <property type="match status" value="1"/>
</dbReference>
<gene>
    <name evidence="3" type="ORF">LWI29_035988</name>
</gene>
<dbReference type="Pfam" id="PF13966">
    <property type="entry name" value="zf-RVT"/>
    <property type="match status" value="1"/>
</dbReference>
<dbReference type="CDD" id="cd01650">
    <property type="entry name" value="RT_nLTR_like"/>
    <property type="match status" value="1"/>
</dbReference>
<name>A0AA39VL61_ACESA</name>
<dbReference type="PANTHER" id="PTHR33116">
    <property type="entry name" value="REVERSE TRANSCRIPTASE ZINC-BINDING DOMAIN-CONTAINING PROTEIN-RELATED-RELATED"/>
    <property type="match status" value="1"/>
</dbReference>
<evidence type="ECO:0000313" key="3">
    <source>
        <dbReference type="EMBL" id="KAK0583346.1"/>
    </source>
</evidence>
<dbReference type="EMBL" id="JAUESC010000384">
    <property type="protein sequence ID" value="KAK0583346.1"/>
    <property type="molecule type" value="Genomic_DNA"/>
</dbReference>
<dbReference type="SUPFAM" id="SSF53098">
    <property type="entry name" value="Ribonuclease H-like"/>
    <property type="match status" value="1"/>
</dbReference>
<dbReference type="Pfam" id="PF13456">
    <property type="entry name" value="RVT_3"/>
    <property type="match status" value="1"/>
</dbReference>
<dbReference type="InterPro" id="IPR044730">
    <property type="entry name" value="RNase_H-like_dom_plant"/>
</dbReference>
<dbReference type="PROSITE" id="PS50878">
    <property type="entry name" value="RT_POL"/>
    <property type="match status" value="1"/>
</dbReference>
<dbReference type="InterPro" id="IPR036691">
    <property type="entry name" value="Endo/exonu/phosph_ase_sf"/>
</dbReference>
<organism evidence="3 4">
    <name type="scientific">Acer saccharum</name>
    <name type="common">Sugar maple</name>
    <dbReference type="NCBI Taxonomy" id="4024"/>
    <lineage>
        <taxon>Eukaryota</taxon>
        <taxon>Viridiplantae</taxon>
        <taxon>Streptophyta</taxon>
        <taxon>Embryophyta</taxon>
        <taxon>Tracheophyta</taxon>
        <taxon>Spermatophyta</taxon>
        <taxon>Magnoliopsida</taxon>
        <taxon>eudicotyledons</taxon>
        <taxon>Gunneridae</taxon>
        <taxon>Pentapetalae</taxon>
        <taxon>rosids</taxon>
        <taxon>malvids</taxon>
        <taxon>Sapindales</taxon>
        <taxon>Sapindaceae</taxon>
        <taxon>Hippocastanoideae</taxon>
        <taxon>Acereae</taxon>
        <taxon>Acer</taxon>
    </lineage>
</organism>
<dbReference type="GO" id="GO:0004523">
    <property type="term" value="F:RNA-DNA hybrid ribonuclease activity"/>
    <property type="evidence" value="ECO:0007669"/>
    <property type="project" value="InterPro"/>
</dbReference>
<evidence type="ECO:0000259" key="2">
    <source>
        <dbReference type="PROSITE" id="PS50879"/>
    </source>
</evidence>
<accession>A0AA39VL61</accession>
<dbReference type="PANTHER" id="PTHR33116:SF75">
    <property type="entry name" value="RIBONUCLEASE H PROTEIN"/>
    <property type="match status" value="1"/>
</dbReference>
<dbReference type="GO" id="GO:0003676">
    <property type="term" value="F:nucleic acid binding"/>
    <property type="evidence" value="ECO:0007669"/>
    <property type="project" value="InterPro"/>
</dbReference>
<keyword evidence="4" id="KW-1185">Reference proteome</keyword>
<evidence type="ECO:0000259" key="1">
    <source>
        <dbReference type="PROSITE" id="PS50878"/>
    </source>
</evidence>
<dbReference type="CDD" id="cd06222">
    <property type="entry name" value="RNase_H_like"/>
    <property type="match status" value="1"/>
</dbReference>
<feature type="domain" description="RNase H type-1" evidence="2">
    <location>
        <begin position="1240"/>
        <end position="1374"/>
    </location>
</feature>
<dbReference type="SUPFAM" id="SSF56219">
    <property type="entry name" value="DNase I-like"/>
    <property type="match status" value="1"/>
</dbReference>
<dbReference type="PROSITE" id="PS50879">
    <property type="entry name" value="RNASE_H_1"/>
    <property type="match status" value="1"/>
</dbReference>
<dbReference type="InterPro" id="IPR036397">
    <property type="entry name" value="RNaseH_sf"/>
</dbReference>